<proteinExistence type="predicted"/>
<evidence type="ECO:0000313" key="3">
    <source>
        <dbReference type="Proteomes" id="UP001597601"/>
    </source>
</evidence>
<keyword evidence="2" id="KW-0540">Nuclease</keyword>
<name>A0ABW5XLI8_9SPHI</name>
<dbReference type="EC" id="3.1.21.-" evidence="2"/>
<reference evidence="3" key="1">
    <citation type="journal article" date="2019" name="Int. J. Syst. Evol. Microbiol.">
        <title>The Global Catalogue of Microorganisms (GCM) 10K type strain sequencing project: providing services to taxonomists for standard genome sequencing and annotation.</title>
        <authorList>
            <consortium name="The Broad Institute Genomics Platform"/>
            <consortium name="The Broad Institute Genome Sequencing Center for Infectious Disease"/>
            <person name="Wu L."/>
            <person name="Ma J."/>
        </authorList>
    </citation>
    <scope>NUCLEOTIDE SEQUENCE [LARGE SCALE GENOMIC DNA]</scope>
    <source>
        <strain evidence="3">KCTC 52232</strain>
    </source>
</reference>
<dbReference type="GO" id="GO:0004519">
    <property type="term" value="F:endonuclease activity"/>
    <property type="evidence" value="ECO:0007669"/>
    <property type="project" value="UniProtKB-KW"/>
</dbReference>
<feature type="domain" description="Restriction endonuclease type IV Mrr" evidence="1">
    <location>
        <begin position="12"/>
        <end position="120"/>
    </location>
</feature>
<dbReference type="EMBL" id="JBHUON010000007">
    <property type="protein sequence ID" value="MFD2864595.1"/>
    <property type="molecule type" value="Genomic_DNA"/>
</dbReference>
<dbReference type="GO" id="GO:0016787">
    <property type="term" value="F:hydrolase activity"/>
    <property type="evidence" value="ECO:0007669"/>
    <property type="project" value="UniProtKB-KW"/>
</dbReference>
<accession>A0ABW5XLI8</accession>
<dbReference type="SUPFAM" id="SSF52980">
    <property type="entry name" value="Restriction endonuclease-like"/>
    <property type="match status" value="1"/>
</dbReference>
<organism evidence="2 3">
    <name type="scientific">Mucilaginibacter antarcticus</name>
    <dbReference type="NCBI Taxonomy" id="1855725"/>
    <lineage>
        <taxon>Bacteria</taxon>
        <taxon>Pseudomonadati</taxon>
        <taxon>Bacteroidota</taxon>
        <taxon>Sphingobacteriia</taxon>
        <taxon>Sphingobacteriales</taxon>
        <taxon>Sphingobacteriaceae</taxon>
        <taxon>Mucilaginibacter</taxon>
    </lineage>
</organism>
<dbReference type="Proteomes" id="UP001597601">
    <property type="component" value="Unassembled WGS sequence"/>
</dbReference>
<dbReference type="InterPro" id="IPR011856">
    <property type="entry name" value="tRNA_endonuc-like_dom_sf"/>
</dbReference>
<dbReference type="Pfam" id="PF04471">
    <property type="entry name" value="Mrr_cat"/>
    <property type="match status" value="1"/>
</dbReference>
<evidence type="ECO:0000313" key="2">
    <source>
        <dbReference type="EMBL" id="MFD2864595.1"/>
    </source>
</evidence>
<dbReference type="RefSeq" id="WP_377125337.1">
    <property type="nucleotide sequence ID" value="NZ_JBHUHN010000001.1"/>
</dbReference>
<dbReference type="InterPro" id="IPR007560">
    <property type="entry name" value="Restrct_endonuc_IV_Mrr"/>
</dbReference>
<keyword evidence="2" id="KW-0255">Endonuclease</keyword>
<comment type="caution">
    <text evidence="2">The sequence shown here is derived from an EMBL/GenBank/DDBJ whole genome shotgun (WGS) entry which is preliminary data.</text>
</comment>
<evidence type="ECO:0000259" key="1">
    <source>
        <dbReference type="Pfam" id="PF04471"/>
    </source>
</evidence>
<dbReference type="InterPro" id="IPR011335">
    <property type="entry name" value="Restrct_endonuc-II-like"/>
</dbReference>
<keyword evidence="2" id="KW-0378">Hydrolase</keyword>
<gene>
    <name evidence="2" type="ORF">ACFSYC_07810</name>
</gene>
<keyword evidence="3" id="KW-1185">Reference proteome</keyword>
<protein>
    <submittedName>
        <fullName evidence="2">Restriction endonuclease</fullName>
        <ecNumber evidence="2">3.1.21.-</ecNumber>
    </submittedName>
</protein>
<dbReference type="Gene3D" id="3.40.1350.10">
    <property type="match status" value="1"/>
</dbReference>
<sequence>MNEKVSSVDKGTKFEKSVEKVLNWMYSQYDSVSIKHNVLINGPDTNRQIDVLITVTIRDLVFNVAVECKDYKGRLPVGILDAFVSKLEDVSASKGIIIASNGFSSSSIAKARRKGITLYSLTDKIEFNDAALDVTIVIEEVIPFETELKISVMRDAAQNMKGETLITDPLIVNGYDVHETLKEAWKAQTLEYKLHTDFQEIQIPKIDPPYRVNYFINTKNDMIDTVEISDFNPRLKLKINYYTIPLKELVDLKVLEHIEGKKYEMFIDIDTITNSLPNAKPVNKRFVEEFGGSKFIINVRGPFNITSIGGEYTGRDFFDS</sequence>